<dbReference type="PANTHER" id="PTHR30349">
    <property type="entry name" value="PHAGE INTEGRASE-RELATED"/>
    <property type="match status" value="1"/>
</dbReference>
<proteinExistence type="inferred from homology"/>
<comment type="caution">
    <text evidence="5">The sequence shown here is derived from an EMBL/GenBank/DDBJ whole genome shotgun (WGS) entry which is preliminary data.</text>
</comment>
<reference evidence="5 6" key="1">
    <citation type="submission" date="2016-11" db="EMBL/GenBank/DDBJ databases">
        <authorList>
            <person name="Varghese N."/>
            <person name="Submissions S."/>
        </authorList>
    </citation>
    <scope>NUCLEOTIDE SEQUENCE [LARGE SCALE GENOMIC DNA]</scope>
    <source>
        <strain evidence="5 6">FD</strain>
    </source>
</reference>
<evidence type="ECO:0000313" key="5">
    <source>
        <dbReference type="EMBL" id="SHM54316.1"/>
    </source>
</evidence>
<name>A0AB74F8I6_9FIRM</name>
<evidence type="ECO:0000259" key="4">
    <source>
        <dbReference type="PROSITE" id="PS51898"/>
    </source>
</evidence>
<organism evidence="5 6">
    <name type="scientific">Eubacterium callanderi</name>
    <dbReference type="NCBI Taxonomy" id="53442"/>
    <lineage>
        <taxon>Bacteria</taxon>
        <taxon>Bacillati</taxon>
        <taxon>Bacillota</taxon>
        <taxon>Clostridia</taxon>
        <taxon>Eubacteriales</taxon>
        <taxon>Eubacteriaceae</taxon>
        <taxon>Eubacterium</taxon>
    </lineage>
</organism>
<dbReference type="InterPro" id="IPR002104">
    <property type="entry name" value="Integrase_catalytic"/>
</dbReference>
<dbReference type="Gene3D" id="1.10.150.130">
    <property type="match status" value="1"/>
</dbReference>
<dbReference type="RefSeq" id="WP_073383635.1">
    <property type="nucleotide sequence ID" value="NZ_FRBP01000020.1"/>
</dbReference>
<accession>A0AB74F8I6</accession>
<dbReference type="SUPFAM" id="SSF56349">
    <property type="entry name" value="DNA breaking-rejoining enzymes"/>
    <property type="match status" value="1"/>
</dbReference>
<sequence length="340" mass="39494">MRLPNGFGTVYKMKGSRRRPWIARKTLGFTNTGKQKWFTIGTYETKKEAMCALVKFNENPYDVKQNKLTFEDLYNRFKTESVDKLSKSAQNGYNAAFKHCSPIHKKIFAEIKASDLQRIVDTCDRSYETKRKIKILLKGVYKYAMKNDIVAKDYSEFIELGKRETTIERKPFTDAEIKRLFDVEPEILMVDTILILIYTGFRISELLDIKTENVNLEGGTLTGGLKTEAGKNRIVPISHKILPLVEKRYNPDNKFLITNRLGRQMKYSNYVREYFEPIMEQLGMDHKTHDCRHTWFTLMDKAGANKVAIKKIGGHASYQTSEKVYTHKDLEDLKEAIELL</sequence>
<evidence type="ECO:0000313" key="6">
    <source>
        <dbReference type="Proteomes" id="UP000184012"/>
    </source>
</evidence>
<keyword evidence="2" id="KW-0238">DNA-binding</keyword>
<dbReference type="PROSITE" id="PS51898">
    <property type="entry name" value="TYR_RECOMBINASE"/>
    <property type="match status" value="1"/>
</dbReference>
<dbReference type="PANTHER" id="PTHR30349:SF41">
    <property type="entry name" value="INTEGRASE_RECOMBINASE PROTEIN MJ0367-RELATED"/>
    <property type="match status" value="1"/>
</dbReference>
<dbReference type="InterPro" id="IPR050090">
    <property type="entry name" value="Tyrosine_recombinase_XerCD"/>
</dbReference>
<keyword evidence="3" id="KW-0233">DNA recombination</keyword>
<dbReference type="InterPro" id="IPR013762">
    <property type="entry name" value="Integrase-like_cat_sf"/>
</dbReference>
<dbReference type="InterPro" id="IPR011010">
    <property type="entry name" value="DNA_brk_join_enz"/>
</dbReference>
<dbReference type="Proteomes" id="UP000184012">
    <property type="component" value="Unassembled WGS sequence"/>
</dbReference>
<evidence type="ECO:0000256" key="2">
    <source>
        <dbReference type="ARBA" id="ARBA00023125"/>
    </source>
</evidence>
<dbReference type="CDD" id="cd00397">
    <property type="entry name" value="DNA_BRE_C"/>
    <property type="match status" value="1"/>
</dbReference>
<gene>
    <name evidence="5" type="ORF">SAMN04515649_12024</name>
</gene>
<dbReference type="Gene3D" id="1.10.443.10">
    <property type="entry name" value="Intergrase catalytic core"/>
    <property type="match status" value="1"/>
</dbReference>
<dbReference type="GO" id="GO:0006310">
    <property type="term" value="P:DNA recombination"/>
    <property type="evidence" value="ECO:0007669"/>
    <property type="project" value="UniProtKB-KW"/>
</dbReference>
<protein>
    <submittedName>
        <fullName evidence="5">Site-specific recombinase XerD</fullName>
    </submittedName>
</protein>
<dbReference type="Pfam" id="PF00589">
    <property type="entry name" value="Phage_integrase"/>
    <property type="match status" value="1"/>
</dbReference>
<dbReference type="GO" id="GO:0003677">
    <property type="term" value="F:DNA binding"/>
    <property type="evidence" value="ECO:0007669"/>
    <property type="project" value="UniProtKB-KW"/>
</dbReference>
<dbReference type="GO" id="GO:0015074">
    <property type="term" value="P:DNA integration"/>
    <property type="evidence" value="ECO:0007669"/>
    <property type="project" value="InterPro"/>
</dbReference>
<dbReference type="InterPro" id="IPR010998">
    <property type="entry name" value="Integrase_recombinase_N"/>
</dbReference>
<comment type="similarity">
    <text evidence="1">Belongs to the 'phage' integrase family.</text>
</comment>
<dbReference type="AlphaFoldDB" id="A0AB74F8I6"/>
<evidence type="ECO:0000256" key="3">
    <source>
        <dbReference type="ARBA" id="ARBA00023172"/>
    </source>
</evidence>
<dbReference type="EMBL" id="FRBP01000020">
    <property type="protein sequence ID" value="SHM54316.1"/>
    <property type="molecule type" value="Genomic_DNA"/>
</dbReference>
<evidence type="ECO:0000256" key="1">
    <source>
        <dbReference type="ARBA" id="ARBA00008857"/>
    </source>
</evidence>
<feature type="domain" description="Tyr recombinase" evidence="4">
    <location>
        <begin position="167"/>
        <end position="338"/>
    </location>
</feature>